<dbReference type="EMBL" id="UXSR01005404">
    <property type="protein sequence ID" value="VDD81747.1"/>
    <property type="molecule type" value="Genomic_DNA"/>
</dbReference>
<proteinExistence type="predicted"/>
<name>A0A0R3UJP7_MESCO</name>
<dbReference type="InterPro" id="IPR030456">
    <property type="entry name" value="TF_fork_head_CS_2"/>
</dbReference>
<dbReference type="GO" id="GO:0000978">
    <property type="term" value="F:RNA polymerase II cis-regulatory region sequence-specific DNA binding"/>
    <property type="evidence" value="ECO:0007669"/>
    <property type="project" value="TreeGrafter"/>
</dbReference>
<dbReference type="GO" id="GO:0005634">
    <property type="term" value="C:nucleus"/>
    <property type="evidence" value="ECO:0007669"/>
    <property type="project" value="UniProtKB-SubCell"/>
</dbReference>
<evidence type="ECO:0000313" key="6">
    <source>
        <dbReference type="EMBL" id="VDD81747.1"/>
    </source>
</evidence>
<evidence type="ECO:0000256" key="3">
    <source>
        <dbReference type="PROSITE-ProRule" id="PRU00089"/>
    </source>
</evidence>
<dbReference type="GO" id="GO:0030154">
    <property type="term" value="P:cell differentiation"/>
    <property type="evidence" value="ECO:0007669"/>
    <property type="project" value="TreeGrafter"/>
</dbReference>
<dbReference type="Pfam" id="PF00250">
    <property type="entry name" value="Forkhead"/>
    <property type="match status" value="1"/>
</dbReference>
<dbReference type="Gene3D" id="1.10.10.10">
    <property type="entry name" value="Winged helix-like DNA-binding domain superfamily/Winged helix DNA-binding domain"/>
    <property type="match status" value="1"/>
</dbReference>
<organism evidence="6 7">
    <name type="scientific">Mesocestoides corti</name>
    <name type="common">Flatworm</name>
    <dbReference type="NCBI Taxonomy" id="53468"/>
    <lineage>
        <taxon>Eukaryota</taxon>
        <taxon>Metazoa</taxon>
        <taxon>Spiralia</taxon>
        <taxon>Lophotrochozoa</taxon>
        <taxon>Platyhelminthes</taxon>
        <taxon>Cestoda</taxon>
        <taxon>Eucestoda</taxon>
        <taxon>Cyclophyllidea</taxon>
        <taxon>Mesocestoididae</taxon>
        <taxon>Mesocestoides</taxon>
    </lineage>
</organism>
<dbReference type="STRING" id="53468.A0A0R3UJP7"/>
<dbReference type="PANTHER" id="PTHR11829:SF343">
    <property type="entry name" value="FORK-HEAD DOMAIN-CONTAINING PROTEIN"/>
    <property type="match status" value="1"/>
</dbReference>
<keyword evidence="1 3" id="KW-0238">DNA-binding</keyword>
<feature type="compositionally biased region" description="Polar residues" evidence="4">
    <location>
        <begin position="292"/>
        <end position="305"/>
    </location>
</feature>
<dbReference type="InterPro" id="IPR050211">
    <property type="entry name" value="FOX_domain-containing"/>
</dbReference>
<dbReference type="PROSITE" id="PS50039">
    <property type="entry name" value="FORK_HEAD_3"/>
    <property type="match status" value="1"/>
</dbReference>
<dbReference type="PROSITE" id="PS00657">
    <property type="entry name" value="FORK_HEAD_1"/>
    <property type="match status" value="1"/>
</dbReference>
<reference evidence="6 7" key="1">
    <citation type="submission" date="2018-10" db="EMBL/GenBank/DDBJ databases">
        <authorList>
            <consortium name="Pathogen Informatics"/>
        </authorList>
    </citation>
    <scope>NUCLEOTIDE SEQUENCE [LARGE SCALE GENOMIC DNA]</scope>
</reference>
<dbReference type="InterPro" id="IPR001766">
    <property type="entry name" value="Fork_head_dom"/>
</dbReference>
<dbReference type="PRINTS" id="PR00053">
    <property type="entry name" value="FORKHEAD"/>
</dbReference>
<evidence type="ECO:0000256" key="2">
    <source>
        <dbReference type="ARBA" id="ARBA00023242"/>
    </source>
</evidence>
<dbReference type="SUPFAM" id="SSF46785">
    <property type="entry name" value="Winged helix' DNA-binding domain"/>
    <property type="match status" value="1"/>
</dbReference>
<keyword evidence="2 3" id="KW-0539">Nucleus</keyword>
<dbReference type="PROSITE" id="PS00658">
    <property type="entry name" value="FORK_HEAD_2"/>
    <property type="match status" value="1"/>
</dbReference>
<accession>A0A0R3UJP7</accession>
<feature type="compositionally biased region" description="Basic residues" evidence="4">
    <location>
        <begin position="262"/>
        <end position="272"/>
    </location>
</feature>
<gene>
    <name evidence="6" type="ORF">MCOS_LOCUS7750</name>
</gene>
<evidence type="ECO:0000313" key="8">
    <source>
        <dbReference type="WBParaSite" id="MCU_004410-RA"/>
    </source>
</evidence>
<keyword evidence="7" id="KW-1185">Reference proteome</keyword>
<dbReference type="GO" id="GO:0009653">
    <property type="term" value="P:anatomical structure morphogenesis"/>
    <property type="evidence" value="ECO:0007669"/>
    <property type="project" value="TreeGrafter"/>
</dbReference>
<evidence type="ECO:0000256" key="1">
    <source>
        <dbReference type="ARBA" id="ARBA00023125"/>
    </source>
</evidence>
<sequence>MFTHASNSNYYFPQYSEFSDAQGNATVSNPPVGQQSAIEVESQYYTTYNDGSTQDAQTQPSAYSGYIHYEPPSYTWPQPIEQRAWDGMSTDIHPPEYTYTKRYPEQTEQEARDFEQVEPPQHHFEGLNAAQIEVPAVPIVCGGFDQPKIAEYQLDGAMKPPFSYITLIVSAMMSNKEKRATLSEIYSWIMNHFAYYRKNTKRWQNSVRHALSFNDCFTKVPRPPGETGKGAYWTLHEGATGMFENGSSIRRCRKFVDEQRVRPRSGRSRRRKVQESGEEKERAPQGDAGHPSPTNQPAEPPQRQA</sequence>
<evidence type="ECO:0000259" key="5">
    <source>
        <dbReference type="PROSITE" id="PS50039"/>
    </source>
</evidence>
<feature type="DNA-binding region" description="Fork-head" evidence="3">
    <location>
        <begin position="159"/>
        <end position="253"/>
    </location>
</feature>
<evidence type="ECO:0000313" key="7">
    <source>
        <dbReference type="Proteomes" id="UP000267029"/>
    </source>
</evidence>
<dbReference type="AlphaFoldDB" id="A0A0R3UJP7"/>
<dbReference type="PANTHER" id="PTHR11829">
    <property type="entry name" value="FORKHEAD BOX PROTEIN"/>
    <property type="match status" value="1"/>
</dbReference>
<dbReference type="InterPro" id="IPR018122">
    <property type="entry name" value="TF_fork_head_CS_1"/>
</dbReference>
<dbReference type="OrthoDB" id="5402974at2759"/>
<dbReference type="GO" id="GO:0000981">
    <property type="term" value="F:DNA-binding transcription factor activity, RNA polymerase II-specific"/>
    <property type="evidence" value="ECO:0007669"/>
    <property type="project" value="TreeGrafter"/>
</dbReference>
<dbReference type="Proteomes" id="UP000267029">
    <property type="component" value="Unassembled WGS sequence"/>
</dbReference>
<dbReference type="WBParaSite" id="MCU_004410-RA">
    <property type="protein sequence ID" value="MCU_004410-RA"/>
    <property type="gene ID" value="MCU_004410"/>
</dbReference>
<dbReference type="FunFam" id="1.10.10.10:FF:000135">
    <property type="entry name" value="forkhead box protein G1"/>
    <property type="match status" value="1"/>
</dbReference>
<comment type="subcellular location">
    <subcellularLocation>
        <location evidence="3">Nucleus</location>
    </subcellularLocation>
</comment>
<feature type="region of interest" description="Disordered" evidence="4">
    <location>
        <begin position="259"/>
        <end position="305"/>
    </location>
</feature>
<protein>
    <submittedName>
        <fullName evidence="8">Fork-head domain-containing protein</fullName>
    </submittedName>
</protein>
<dbReference type="SMART" id="SM00339">
    <property type="entry name" value="FH"/>
    <property type="match status" value="1"/>
</dbReference>
<feature type="domain" description="Fork-head" evidence="5">
    <location>
        <begin position="159"/>
        <end position="253"/>
    </location>
</feature>
<reference evidence="8" key="2">
    <citation type="submission" date="2019-11" db="UniProtKB">
        <authorList>
            <consortium name="WormBaseParasite"/>
        </authorList>
    </citation>
    <scope>IDENTIFICATION</scope>
</reference>
<dbReference type="InterPro" id="IPR036390">
    <property type="entry name" value="WH_DNA-bd_sf"/>
</dbReference>
<dbReference type="InterPro" id="IPR036388">
    <property type="entry name" value="WH-like_DNA-bd_sf"/>
</dbReference>
<evidence type="ECO:0000256" key="4">
    <source>
        <dbReference type="SAM" id="MobiDB-lite"/>
    </source>
</evidence>
<feature type="compositionally biased region" description="Basic and acidic residues" evidence="4">
    <location>
        <begin position="273"/>
        <end position="284"/>
    </location>
</feature>